<accession>A0ACD3AW72</accession>
<dbReference type="Proteomes" id="UP000308600">
    <property type="component" value="Unassembled WGS sequence"/>
</dbReference>
<reference evidence="1 2" key="1">
    <citation type="journal article" date="2019" name="Nat. Ecol. Evol.">
        <title>Megaphylogeny resolves global patterns of mushroom evolution.</title>
        <authorList>
            <person name="Varga T."/>
            <person name="Krizsan K."/>
            <person name="Foldi C."/>
            <person name="Dima B."/>
            <person name="Sanchez-Garcia M."/>
            <person name="Sanchez-Ramirez S."/>
            <person name="Szollosi G.J."/>
            <person name="Szarkandi J.G."/>
            <person name="Papp V."/>
            <person name="Albert L."/>
            <person name="Andreopoulos W."/>
            <person name="Angelini C."/>
            <person name="Antonin V."/>
            <person name="Barry K.W."/>
            <person name="Bougher N.L."/>
            <person name="Buchanan P."/>
            <person name="Buyck B."/>
            <person name="Bense V."/>
            <person name="Catcheside P."/>
            <person name="Chovatia M."/>
            <person name="Cooper J."/>
            <person name="Damon W."/>
            <person name="Desjardin D."/>
            <person name="Finy P."/>
            <person name="Geml J."/>
            <person name="Haridas S."/>
            <person name="Hughes K."/>
            <person name="Justo A."/>
            <person name="Karasinski D."/>
            <person name="Kautmanova I."/>
            <person name="Kiss B."/>
            <person name="Kocsube S."/>
            <person name="Kotiranta H."/>
            <person name="LaButti K.M."/>
            <person name="Lechner B.E."/>
            <person name="Liimatainen K."/>
            <person name="Lipzen A."/>
            <person name="Lukacs Z."/>
            <person name="Mihaltcheva S."/>
            <person name="Morgado L.N."/>
            <person name="Niskanen T."/>
            <person name="Noordeloos M.E."/>
            <person name="Ohm R.A."/>
            <person name="Ortiz-Santana B."/>
            <person name="Ovrebo C."/>
            <person name="Racz N."/>
            <person name="Riley R."/>
            <person name="Savchenko A."/>
            <person name="Shiryaev A."/>
            <person name="Soop K."/>
            <person name="Spirin V."/>
            <person name="Szebenyi C."/>
            <person name="Tomsovsky M."/>
            <person name="Tulloss R.E."/>
            <person name="Uehling J."/>
            <person name="Grigoriev I.V."/>
            <person name="Vagvolgyi C."/>
            <person name="Papp T."/>
            <person name="Martin F.M."/>
            <person name="Miettinen O."/>
            <person name="Hibbett D.S."/>
            <person name="Nagy L.G."/>
        </authorList>
    </citation>
    <scope>NUCLEOTIDE SEQUENCE [LARGE SCALE GENOMIC DNA]</scope>
    <source>
        <strain evidence="1 2">NL-1719</strain>
    </source>
</reference>
<organism evidence="1 2">
    <name type="scientific">Pluteus cervinus</name>
    <dbReference type="NCBI Taxonomy" id="181527"/>
    <lineage>
        <taxon>Eukaryota</taxon>
        <taxon>Fungi</taxon>
        <taxon>Dikarya</taxon>
        <taxon>Basidiomycota</taxon>
        <taxon>Agaricomycotina</taxon>
        <taxon>Agaricomycetes</taxon>
        <taxon>Agaricomycetidae</taxon>
        <taxon>Agaricales</taxon>
        <taxon>Pluteineae</taxon>
        <taxon>Pluteaceae</taxon>
        <taxon>Pluteus</taxon>
    </lineage>
</organism>
<protein>
    <submittedName>
        <fullName evidence="1">Di-copper centre-containing protein</fullName>
    </submittedName>
</protein>
<name>A0ACD3AW72_9AGAR</name>
<keyword evidence="2" id="KW-1185">Reference proteome</keyword>
<sequence length="596" mass="68379">MAWNVEQQVDPTMPPVLEVPVRQNFNEFIKDTKARDLYLQALIKLKDENHVKPKSFFQLAGIHGLPYTVWDDTEKPKDSPLREPGTWGGYCTHGTVLFPTWHRPYVALYEKALRAKAVEVALEFDNIKLQDEYLAIAARLRLPYYDWAAKDTKLPELLYHPDFAKITVQSPPYGEPKPIPNPLFGFTYPAGVRDDDWRVTMRDPFTHELYKDRRYVLWNKTVRHPQAVKDSELNRDEPGQPFNLAKIINSRSKELRDKLYSIFSFIEDWTSMSNHRTGQPESLESLHDQVHVLLGGGGNMSHPAVAAFDPVFWLHHANVDRLLALWQALNEGKWVVPGESESGTITIKPRTTLTTDSDLTPFRVATGKDFWTSKQTENWAQAFGYSYPEFKNGIATPMDIFVAVNELYNPNYKTENPPPAPYANFSPTGNRLDEYYLDWSANVTLKLHEFPESGFVHIFLTKVVPPSRDWILAPERVGDVGVFRNNSDYCENCNQREEAGVTISVKVLLTRALLERKLDINDPTAIVEYLKEHLAWRLALADGRELPLSQVPSLQVRVRSAKVVRPEIPDDKPEHRIPVQFPKREVPVDYDGLDNH</sequence>
<gene>
    <name evidence="1" type="ORF">BDN72DRAFT_839762</name>
</gene>
<evidence type="ECO:0000313" key="1">
    <source>
        <dbReference type="EMBL" id="TFK69975.1"/>
    </source>
</evidence>
<proteinExistence type="predicted"/>
<evidence type="ECO:0000313" key="2">
    <source>
        <dbReference type="Proteomes" id="UP000308600"/>
    </source>
</evidence>
<dbReference type="EMBL" id="ML208321">
    <property type="protein sequence ID" value="TFK69975.1"/>
    <property type="molecule type" value="Genomic_DNA"/>
</dbReference>